<dbReference type="KEGG" id="mpro:BJP34_33495"/>
<evidence type="ECO:0000256" key="1">
    <source>
        <dbReference type="SAM" id="MobiDB-lite"/>
    </source>
</evidence>
<dbReference type="InterPro" id="IPR045459">
    <property type="entry name" value="DUF5908"/>
</dbReference>
<dbReference type="OrthoDB" id="5570459at2"/>
<dbReference type="AlphaFoldDB" id="A0A1D8U1J4"/>
<protein>
    <submittedName>
        <fullName evidence="2">Uncharacterized protein</fullName>
    </submittedName>
</protein>
<dbReference type="STRING" id="1458985.BJP34_33495"/>
<dbReference type="EMBL" id="CP017599">
    <property type="protein sequence ID" value="AOX03693.1"/>
    <property type="molecule type" value="Genomic_DNA"/>
</dbReference>
<dbReference type="RefSeq" id="WP_070396064.1">
    <property type="nucleotide sequence ID" value="NZ_CP017599.1"/>
</dbReference>
<evidence type="ECO:0000313" key="3">
    <source>
        <dbReference type="Proteomes" id="UP000177870"/>
    </source>
</evidence>
<gene>
    <name evidence="2" type="ORF">BJP34_33495</name>
</gene>
<proteinExistence type="predicted"/>
<evidence type="ECO:0000313" key="2">
    <source>
        <dbReference type="EMBL" id="AOX03693.1"/>
    </source>
</evidence>
<accession>A0A1D8U1J4</accession>
<name>A0A1D8U1J4_9CYAN</name>
<dbReference type="Pfam" id="PF19265">
    <property type="entry name" value="DUF5908"/>
    <property type="match status" value="1"/>
</dbReference>
<feature type="region of interest" description="Disordered" evidence="1">
    <location>
        <begin position="16"/>
        <end position="37"/>
    </location>
</feature>
<sequence>MPVEIKELIIRANIVDNSEPKHGNSEKGHSYDNTLAPQMGENYEQKGEIIAACVAQVLKILERKKER</sequence>
<feature type="compositionally biased region" description="Basic and acidic residues" evidence="1">
    <location>
        <begin position="18"/>
        <end position="30"/>
    </location>
</feature>
<dbReference type="Proteomes" id="UP000177870">
    <property type="component" value="Chromosome"/>
</dbReference>
<reference evidence="3" key="1">
    <citation type="submission" date="2016-10" db="EMBL/GenBank/DDBJ databases">
        <title>Comparative genomics uncovers the prolific and rare metabolic potential of the cyanobacterial genus Moorea.</title>
        <authorList>
            <person name="Leao T."/>
            <person name="Castelao G."/>
            <person name="Korobeynikov A."/>
            <person name="Monroe E.A."/>
            <person name="Podell S."/>
            <person name="Glukhov E."/>
            <person name="Allen E."/>
            <person name="Gerwick W.H."/>
            <person name="Gerwick L."/>
        </authorList>
    </citation>
    <scope>NUCLEOTIDE SEQUENCE [LARGE SCALE GENOMIC DNA]</scope>
    <source>
        <strain evidence="3">PAL-8-15-08-1</strain>
    </source>
</reference>
<organism evidence="2 3">
    <name type="scientific">Moorena producens PAL-8-15-08-1</name>
    <dbReference type="NCBI Taxonomy" id="1458985"/>
    <lineage>
        <taxon>Bacteria</taxon>
        <taxon>Bacillati</taxon>
        <taxon>Cyanobacteriota</taxon>
        <taxon>Cyanophyceae</taxon>
        <taxon>Coleofasciculales</taxon>
        <taxon>Coleofasciculaceae</taxon>
        <taxon>Moorena</taxon>
    </lineage>
</organism>